<proteinExistence type="predicted"/>
<protein>
    <submittedName>
        <fullName evidence="1">Uncharacterized protein</fullName>
    </submittedName>
</protein>
<organism evidence="1 2">
    <name type="scientific">Paragonimus skrjabini miyazakii</name>
    <dbReference type="NCBI Taxonomy" id="59628"/>
    <lineage>
        <taxon>Eukaryota</taxon>
        <taxon>Metazoa</taxon>
        <taxon>Spiralia</taxon>
        <taxon>Lophotrochozoa</taxon>
        <taxon>Platyhelminthes</taxon>
        <taxon>Trematoda</taxon>
        <taxon>Digenea</taxon>
        <taxon>Plagiorchiida</taxon>
        <taxon>Troglotremata</taxon>
        <taxon>Troglotrematidae</taxon>
        <taxon>Paragonimus</taxon>
    </lineage>
</organism>
<comment type="caution">
    <text evidence="1">The sequence shown here is derived from an EMBL/GenBank/DDBJ whole genome shotgun (WGS) entry which is preliminary data.</text>
</comment>
<accession>A0A8S9YG81</accession>
<keyword evidence="2" id="KW-1185">Reference proteome</keyword>
<dbReference type="Proteomes" id="UP000822476">
    <property type="component" value="Unassembled WGS sequence"/>
</dbReference>
<sequence>MKNSRLPYPTVIRQNCGKSGLRYRRSFR</sequence>
<reference evidence="1" key="1">
    <citation type="submission" date="2019-07" db="EMBL/GenBank/DDBJ databases">
        <title>Annotation for the trematode Paragonimus miyazaki's.</title>
        <authorList>
            <person name="Choi Y.-J."/>
        </authorList>
    </citation>
    <scope>NUCLEOTIDE SEQUENCE</scope>
    <source>
        <strain evidence="1">Japan</strain>
    </source>
</reference>
<dbReference type="EMBL" id="JTDE01011164">
    <property type="protein sequence ID" value="KAF7234213.1"/>
    <property type="molecule type" value="Genomic_DNA"/>
</dbReference>
<evidence type="ECO:0000313" key="2">
    <source>
        <dbReference type="Proteomes" id="UP000822476"/>
    </source>
</evidence>
<gene>
    <name evidence="1" type="ORF">EG68_12336</name>
</gene>
<dbReference type="AlphaFoldDB" id="A0A8S9YG81"/>
<evidence type="ECO:0000313" key="1">
    <source>
        <dbReference type="EMBL" id="KAF7234213.1"/>
    </source>
</evidence>
<name>A0A8S9YG81_9TREM</name>